<dbReference type="Proteomes" id="UP000248627">
    <property type="component" value="Unassembled WGS sequence"/>
</dbReference>
<keyword evidence="3" id="KW-0813">Transport</keyword>
<feature type="transmembrane region" description="Helical" evidence="9">
    <location>
        <begin position="363"/>
        <end position="388"/>
    </location>
</feature>
<feature type="transmembrane region" description="Helical" evidence="9">
    <location>
        <begin position="231"/>
        <end position="252"/>
    </location>
</feature>
<evidence type="ECO:0000256" key="3">
    <source>
        <dbReference type="ARBA" id="ARBA00022448"/>
    </source>
</evidence>
<keyword evidence="7 9" id="KW-0472">Membrane</keyword>
<reference evidence="10 11" key="1">
    <citation type="submission" date="2018-01" db="EMBL/GenBank/DDBJ databases">
        <title>Draft genome sequence of Jishengella endophytica.</title>
        <authorList>
            <person name="Sahin N."/>
            <person name="Ay H."/>
            <person name="Saygin H."/>
        </authorList>
    </citation>
    <scope>NUCLEOTIDE SEQUENCE [LARGE SCALE GENOMIC DNA]</scope>
    <source>
        <strain evidence="10 11">DSM 45430</strain>
    </source>
</reference>
<dbReference type="InterPro" id="IPR036259">
    <property type="entry name" value="MFS_trans_sf"/>
</dbReference>
<feature type="compositionally biased region" description="Gly residues" evidence="8">
    <location>
        <begin position="515"/>
        <end position="528"/>
    </location>
</feature>
<dbReference type="PRINTS" id="PR01036">
    <property type="entry name" value="TCRTETB"/>
</dbReference>
<dbReference type="CDD" id="cd17502">
    <property type="entry name" value="MFS_Azr1_MDR_like"/>
    <property type="match status" value="1"/>
</dbReference>
<dbReference type="GO" id="GO:0005886">
    <property type="term" value="C:plasma membrane"/>
    <property type="evidence" value="ECO:0007669"/>
    <property type="project" value="UniProtKB-SubCell"/>
</dbReference>
<evidence type="ECO:0000256" key="5">
    <source>
        <dbReference type="ARBA" id="ARBA00022692"/>
    </source>
</evidence>
<evidence type="ECO:0000313" key="11">
    <source>
        <dbReference type="Proteomes" id="UP000248627"/>
    </source>
</evidence>
<evidence type="ECO:0000256" key="2">
    <source>
        <dbReference type="ARBA" id="ARBA00007520"/>
    </source>
</evidence>
<proteinExistence type="inferred from homology"/>
<evidence type="ECO:0000256" key="8">
    <source>
        <dbReference type="SAM" id="MobiDB-lite"/>
    </source>
</evidence>
<feature type="transmembrane region" description="Helical" evidence="9">
    <location>
        <begin position="273"/>
        <end position="297"/>
    </location>
</feature>
<feature type="region of interest" description="Disordered" evidence="8">
    <location>
        <begin position="512"/>
        <end position="558"/>
    </location>
</feature>
<comment type="similarity">
    <text evidence="2">Belongs to the major facilitator superfamily. TCR/Tet family.</text>
</comment>
<evidence type="ECO:0000256" key="6">
    <source>
        <dbReference type="ARBA" id="ARBA00022989"/>
    </source>
</evidence>
<evidence type="ECO:0000256" key="1">
    <source>
        <dbReference type="ARBA" id="ARBA00004651"/>
    </source>
</evidence>
<feature type="transmembrane region" description="Helical" evidence="9">
    <location>
        <begin position="145"/>
        <end position="165"/>
    </location>
</feature>
<dbReference type="GO" id="GO:0022857">
    <property type="term" value="F:transmembrane transporter activity"/>
    <property type="evidence" value="ECO:0007669"/>
    <property type="project" value="InterPro"/>
</dbReference>
<evidence type="ECO:0000256" key="7">
    <source>
        <dbReference type="ARBA" id="ARBA00023136"/>
    </source>
</evidence>
<dbReference type="PROSITE" id="PS50850">
    <property type="entry name" value="MFS"/>
    <property type="match status" value="1"/>
</dbReference>
<evidence type="ECO:0000313" key="10">
    <source>
        <dbReference type="EMBL" id="PZF95628.1"/>
    </source>
</evidence>
<feature type="transmembrane region" description="Helical" evidence="9">
    <location>
        <begin position="114"/>
        <end position="133"/>
    </location>
</feature>
<comment type="caution">
    <text evidence="10">The sequence shown here is derived from an EMBL/GenBank/DDBJ whole genome shotgun (WGS) entry which is preliminary data.</text>
</comment>
<dbReference type="InterPro" id="IPR020846">
    <property type="entry name" value="MFS_dom"/>
</dbReference>
<feature type="transmembrane region" description="Helical" evidence="9">
    <location>
        <begin position="84"/>
        <end position="102"/>
    </location>
</feature>
<evidence type="ECO:0000256" key="4">
    <source>
        <dbReference type="ARBA" id="ARBA00022475"/>
    </source>
</evidence>
<dbReference type="FunFam" id="1.20.1720.10:FF:000004">
    <property type="entry name" value="EmrB/QacA family drug resistance transporter"/>
    <property type="match status" value="1"/>
</dbReference>
<accession>A0A2W2CVI8</accession>
<dbReference type="NCBIfam" id="TIGR00711">
    <property type="entry name" value="efflux_EmrB"/>
    <property type="match status" value="1"/>
</dbReference>
<comment type="subcellular location">
    <subcellularLocation>
        <location evidence="1">Cell membrane</location>
        <topology evidence="1">Multi-pass membrane protein</topology>
    </subcellularLocation>
</comment>
<keyword evidence="5 9" id="KW-0812">Transmembrane</keyword>
<feature type="transmembrane region" description="Helical" evidence="9">
    <location>
        <begin position="171"/>
        <end position="191"/>
    </location>
</feature>
<protein>
    <submittedName>
        <fullName evidence="10">MFS transporter</fullName>
    </submittedName>
</protein>
<keyword evidence="11" id="KW-1185">Reference proteome</keyword>
<dbReference type="PANTHER" id="PTHR23501">
    <property type="entry name" value="MAJOR FACILITATOR SUPERFAMILY"/>
    <property type="match status" value="1"/>
</dbReference>
<dbReference type="SUPFAM" id="SSF103473">
    <property type="entry name" value="MFS general substrate transporter"/>
    <property type="match status" value="1"/>
</dbReference>
<dbReference type="InterPro" id="IPR011701">
    <property type="entry name" value="MFS"/>
</dbReference>
<feature type="compositionally biased region" description="Basic and acidic residues" evidence="8">
    <location>
        <begin position="537"/>
        <end position="552"/>
    </location>
</feature>
<dbReference type="PANTHER" id="PTHR23501:SF197">
    <property type="entry name" value="COMD"/>
    <property type="match status" value="1"/>
</dbReference>
<name>A0A2W2CVI8_9ACTN</name>
<feature type="transmembrane region" description="Helical" evidence="9">
    <location>
        <begin position="338"/>
        <end position="357"/>
    </location>
</feature>
<keyword evidence="4" id="KW-1003">Cell membrane</keyword>
<organism evidence="10 11">
    <name type="scientific">Micromonospora endophytica</name>
    <dbReference type="NCBI Taxonomy" id="515350"/>
    <lineage>
        <taxon>Bacteria</taxon>
        <taxon>Bacillati</taxon>
        <taxon>Actinomycetota</taxon>
        <taxon>Actinomycetes</taxon>
        <taxon>Micromonosporales</taxon>
        <taxon>Micromonosporaceae</taxon>
        <taxon>Micromonospora</taxon>
    </lineage>
</organism>
<feature type="transmembrane region" description="Helical" evidence="9">
    <location>
        <begin position="309"/>
        <end position="326"/>
    </location>
</feature>
<evidence type="ECO:0000256" key="9">
    <source>
        <dbReference type="SAM" id="Phobius"/>
    </source>
</evidence>
<feature type="transmembrane region" description="Helical" evidence="9">
    <location>
        <begin position="53"/>
        <end position="72"/>
    </location>
</feature>
<dbReference type="EMBL" id="POTX01000089">
    <property type="protein sequence ID" value="PZF95628.1"/>
    <property type="molecule type" value="Genomic_DNA"/>
</dbReference>
<feature type="transmembrane region" description="Helical" evidence="9">
    <location>
        <begin position="203"/>
        <end position="225"/>
    </location>
</feature>
<sequence length="558" mass="58204">MTTDGRAVPVLNKGQLRLLMFGLMTGMLLAALDQTIVGTALPTIVGELGGINHYSWVVTAYLLASTASTPLYGKMADLYGRRPVFLFSIGTFLLGSLLAGLSQDMTQLIVTRGVQGLGAGGLITLAFTIISDVVSPRERGRYQGIFGAVFGISSVAGPLAGGYFAETNWRWIFYINVPLAILAIVVCSRVLRLVPFTRRKHAIDWLGAMLLVAGVSCLLLALSWGGGTYPWGSGVIVGLIVAGAVLALLFVLQERRTAEPILPLRLFRSATFALANGAGFVLGLVMFGSIIFIPLYLQIVKGASPTRSGLLMLPMMAGIIVTSVFTGRAMSRLGRYKWFPVTGSALLLVGMLLFTRLRVDSSLWVAFGFMVVIGVGLGLSMQSLILAVQNAVTLRDLGAGTSSATFFRSLGGSFGVAILGAVLSSRLTAEMADRLPAALAQLTPEQRAAAGSSGGAGVSINDPATILALPAPVRAAVQTAFVESLHLVFLTAGLIAIVALLVTLALPNEKLRGAGPQGATGGTDGLGGEAPAPGGKPLDRESKPDAAAEMEAKSQTML</sequence>
<keyword evidence="6 9" id="KW-1133">Transmembrane helix</keyword>
<dbReference type="RefSeq" id="WP_111243919.1">
    <property type="nucleotide sequence ID" value="NZ_AP023358.1"/>
</dbReference>
<dbReference type="Gene3D" id="1.20.1250.20">
    <property type="entry name" value="MFS general substrate transporter like domains"/>
    <property type="match status" value="1"/>
</dbReference>
<gene>
    <name evidence="10" type="ORF">C1I93_15085</name>
</gene>
<dbReference type="Pfam" id="PF07690">
    <property type="entry name" value="MFS_1"/>
    <property type="match status" value="1"/>
</dbReference>
<feature type="transmembrane region" description="Helical" evidence="9">
    <location>
        <begin position="487"/>
        <end position="506"/>
    </location>
</feature>
<feature type="transmembrane region" description="Helical" evidence="9">
    <location>
        <begin position="21"/>
        <end position="41"/>
    </location>
</feature>
<dbReference type="InterPro" id="IPR004638">
    <property type="entry name" value="EmrB-like"/>
</dbReference>
<dbReference type="AlphaFoldDB" id="A0A2W2CVI8"/>
<dbReference type="Gene3D" id="1.20.1720.10">
    <property type="entry name" value="Multidrug resistance protein D"/>
    <property type="match status" value="1"/>
</dbReference>